<dbReference type="Proteomes" id="UP000287447">
    <property type="component" value="Unassembled WGS sequence"/>
</dbReference>
<feature type="transmembrane region" description="Helical" evidence="7">
    <location>
        <begin position="80"/>
        <end position="102"/>
    </location>
</feature>
<gene>
    <name evidence="9" type="ORF">EOI86_12240</name>
</gene>
<dbReference type="OrthoDB" id="6095882at2"/>
<evidence type="ECO:0000313" key="10">
    <source>
        <dbReference type="Proteomes" id="UP000287447"/>
    </source>
</evidence>
<evidence type="ECO:0000256" key="2">
    <source>
        <dbReference type="ARBA" id="ARBA00022448"/>
    </source>
</evidence>
<feature type="transmembrane region" description="Helical" evidence="7">
    <location>
        <begin position="276"/>
        <end position="309"/>
    </location>
</feature>
<dbReference type="RefSeq" id="WP_127765486.1">
    <property type="nucleotide sequence ID" value="NZ_SADE01000002.1"/>
</dbReference>
<dbReference type="InterPro" id="IPR011701">
    <property type="entry name" value="MFS"/>
</dbReference>
<accession>A0A3S2VP24</accession>
<evidence type="ECO:0000256" key="6">
    <source>
        <dbReference type="ARBA" id="ARBA00023136"/>
    </source>
</evidence>
<dbReference type="AlphaFoldDB" id="A0A3S2VP24"/>
<dbReference type="GO" id="GO:0005886">
    <property type="term" value="C:plasma membrane"/>
    <property type="evidence" value="ECO:0007669"/>
    <property type="project" value="UniProtKB-SubCell"/>
</dbReference>
<feature type="transmembrane region" description="Helical" evidence="7">
    <location>
        <begin position="166"/>
        <end position="184"/>
    </location>
</feature>
<dbReference type="GO" id="GO:0022857">
    <property type="term" value="F:transmembrane transporter activity"/>
    <property type="evidence" value="ECO:0007669"/>
    <property type="project" value="InterPro"/>
</dbReference>
<keyword evidence="3" id="KW-1003">Cell membrane</keyword>
<comment type="caution">
    <text evidence="9">The sequence shown here is derived from an EMBL/GenBank/DDBJ whole genome shotgun (WGS) entry which is preliminary data.</text>
</comment>
<name>A0A3S2VP24_9PROT</name>
<proteinExistence type="predicted"/>
<keyword evidence="10" id="KW-1185">Reference proteome</keyword>
<dbReference type="PANTHER" id="PTHR23517">
    <property type="entry name" value="RESISTANCE PROTEIN MDTM, PUTATIVE-RELATED-RELATED"/>
    <property type="match status" value="1"/>
</dbReference>
<reference evidence="10" key="1">
    <citation type="submission" date="2019-01" db="EMBL/GenBank/DDBJ databases">
        <title>Gri0909 isolated from a small marine red alga.</title>
        <authorList>
            <person name="Kim J."/>
            <person name="Jeong S.E."/>
            <person name="Jeon C.O."/>
        </authorList>
    </citation>
    <scope>NUCLEOTIDE SEQUENCE [LARGE SCALE GENOMIC DNA]</scope>
    <source>
        <strain evidence="10">Gri0909</strain>
    </source>
</reference>
<dbReference type="Gene3D" id="1.20.1250.20">
    <property type="entry name" value="MFS general substrate transporter like domains"/>
    <property type="match status" value="1"/>
</dbReference>
<dbReference type="InterPro" id="IPR020846">
    <property type="entry name" value="MFS_dom"/>
</dbReference>
<evidence type="ECO:0000256" key="3">
    <source>
        <dbReference type="ARBA" id="ARBA00022475"/>
    </source>
</evidence>
<feature type="transmembrane region" description="Helical" evidence="7">
    <location>
        <begin position="108"/>
        <end position="127"/>
    </location>
</feature>
<dbReference type="SUPFAM" id="SSF103473">
    <property type="entry name" value="MFS general substrate transporter"/>
    <property type="match status" value="1"/>
</dbReference>
<comment type="subcellular location">
    <subcellularLocation>
        <location evidence="1">Cell membrane</location>
        <topology evidence="1">Multi-pass membrane protein</topology>
    </subcellularLocation>
</comment>
<keyword evidence="2" id="KW-0813">Transport</keyword>
<dbReference type="PROSITE" id="PS50850">
    <property type="entry name" value="MFS"/>
    <property type="match status" value="1"/>
</dbReference>
<dbReference type="Pfam" id="PF07690">
    <property type="entry name" value="MFS_1"/>
    <property type="match status" value="1"/>
</dbReference>
<feature type="transmembrane region" description="Helical" evidence="7">
    <location>
        <begin position="361"/>
        <end position="383"/>
    </location>
</feature>
<protein>
    <submittedName>
        <fullName evidence="9">MFS transporter</fullName>
    </submittedName>
</protein>
<feature type="domain" description="Major facilitator superfamily (MFS) profile" evidence="8">
    <location>
        <begin position="10"/>
        <end position="388"/>
    </location>
</feature>
<feature type="transmembrane region" description="Helical" evidence="7">
    <location>
        <begin position="215"/>
        <end position="236"/>
    </location>
</feature>
<dbReference type="InterPro" id="IPR050171">
    <property type="entry name" value="MFS_Transporters"/>
</dbReference>
<evidence type="ECO:0000256" key="7">
    <source>
        <dbReference type="SAM" id="Phobius"/>
    </source>
</evidence>
<evidence type="ECO:0000259" key="8">
    <source>
        <dbReference type="PROSITE" id="PS50850"/>
    </source>
</evidence>
<feature type="transmembrane region" description="Helical" evidence="7">
    <location>
        <begin position="329"/>
        <end position="354"/>
    </location>
</feature>
<dbReference type="CDD" id="cd06174">
    <property type="entry name" value="MFS"/>
    <property type="match status" value="1"/>
</dbReference>
<evidence type="ECO:0000256" key="1">
    <source>
        <dbReference type="ARBA" id="ARBA00004651"/>
    </source>
</evidence>
<evidence type="ECO:0000313" key="9">
    <source>
        <dbReference type="EMBL" id="RVU36009.1"/>
    </source>
</evidence>
<dbReference type="InterPro" id="IPR036259">
    <property type="entry name" value="MFS_trans_sf"/>
</dbReference>
<feature type="transmembrane region" description="Helical" evidence="7">
    <location>
        <begin position="134"/>
        <end position="154"/>
    </location>
</feature>
<keyword evidence="6 7" id="KW-0472">Membrane</keyword>
<keyword evidence="5 7" id="KW-1133">Transmembrane helix</keyword>
<organism evidence="9 10">
    <name type="scientific">Hwanghaeella grinnelliae</name>
    <dbReference type="NCBI Taxonomy" id="2500179"/>
    <lineage>
        <taxon>Bacteria</taxon>
        <taxon>Pseudomonadati</taxon>
        <taxon>Pseudomonadota</taxon>
        <taxon>Alphaproteobacteria</taxon>
        <taxon>Rhodospirillales</taxon>
        <taxon>Rhodospirillaceae</taxon>
        <taxon>Hwanghaeella</taxon>
    </lineage>
</organism>
<evidence type="ECO:0000256" key="5">
    <source>
        <dbReference type="ARBA" id="ARBA00022989"/>
    </source>
</evidence>
<keyword evidence="4 7" id="KW-0812">Transmembrane</keyword>
<feature type="transmembrane region" description="Helical" evidence="7">
    <location>
        <begin position="46"/>
        <end position="68"/>
    </location>
</feature>
<dbReference type="PANTHER" id="PTHR23517:SF3">
    <property type="entry name" value="INTEGRAL MEMBRANE TRANSPORT PROTEIN"/>
    <property type="match status" value="1"/>
</dbReference>
<evidence type="ECO:0000256" key="4">
    <source>
        <dbReference type="ARBA" id="ARBA00022692"/>
    </source>
</evidence>
<dbReference type="EMBL" id="SADE01000002">
    <property type="protein sequence ID" value="RVU36009.1"/>
    <property type="molecule type" value="Genomic_DNA"/>
</dbReference>
<sequence>MNGKYRSLILVLLLWAAGLCAAGQFAKIAVPFTEFRALYPEAGSSIGWLLSLISFVGAVAGLTAGAVVGSLGLRRMLFGGLILGAMLSFWQASLPGFGLFAASRVLEGAAHLAIVIAAPTLIANVSADRFRGIAMALWSTFFGVAFALVAWIGLPQVKAFGLPPLFVVHGVLTLLVTALLALLLKSGDAPKAESNARQPGTVLSGLVAALRSPSIAAPGVGWLFYTLTFVALLAVLPERLPPDQRDTVLGLMPLLGIAVSLTFVPGLMKVVGAGTLLWIGFGLALCAVLFAGAFPLPLICIALFAALGLVQGSGYASVPELNSGVKERALSFGLIAQTGNIGNLTGTPILLFVLDRTGEVALFHFLAVLYGLAVAALLFLHYLRNRTQPNPA</sequence>